<evidence type="ECO:0000313" key="7">
    <source>
        <dbReference type="EMBL" id="CAB3408978.1"/>
    </source>
</evidence>
<dbReference type="Gene3D" id="4.10.1060.10">
    <property type="entry name" value="Zinc finger, RanBP2-type"/>
    <property type="match status" value="1"/>
</dbReference>
<feature type="compositionally biased region" description="Low complexity" evidence="5">
    <location>
        <begin position="24"/>
        <end position="49"/>
    </location>
</feature>
<dbReference type="OrthoDB" id="79830at2759"/>
<dbReference type="PROSITE" id="PS01358">
    <property type="entry name" value="ZF_RANBP2_1"/>
    <property type="match status" value="1"/>
</dbReference>
<comment type="caution">
    <text evidence="7">The sequence shown here is derived from an EMBL/GenBank/DDBJ whole genome shotgun (WGS) entry which is preliminary data.</text>
</comment>
<name>A0A8S1EZ35_9PELO</name>
<evidence type="ECO:0000313" key="8">
    <source>
        <dbReference type="Proteomes" id="UP000494206"/>
    </source>
</evidence>
<evidence type="ECO:0000256" key="4">
    <source>
        <dbReference type="PROSITE-ProRule" id="PRU00322"/>
    </source>
</evidence>
<keyword evidence="3" id="KW-0862">Zinc</keyword>
<feature type="compositionally biased region" description="Low complexity" evidence="5">
    <location>
        <begin position="420"/>
        <end position="440"/>
    </location>
</feature>
<feature type="domain" description="RanBP2-type" evidence="6">
    <location>
        <begin position="642"/>
        <end position="673"/>
    </location>
</feature>
<feature type="compositionally biased region" description="Polar residues" evidence="5">
    <location>
        <begin position="468"/>
        <end position="492"/>
    </location>
</feature>
<feature type="region of interest" description="Disordered" evidence="5">
    <location>
        <begin position="150"/>
        <end position="199"/>
    </location>
</feature>
<dbReference type="InterPro" id="IPR001876">
    <property type="entry name" value="Znf_RanBP2"/>
</dbReference>
<dbReference type="EMBL" id="CADEPM010000007">
    <property type="protein sequence ID" value="CAB3408978.1"/>
    <property type="molecule type" value="Genomic_DNA"/>
</dbReference>
<keyword evidence="1" id="KW-0479">Metal-binding</keyword>
<keyword evidence="2 4" id="KW-0863">Zinc-finger</keyword>
<protein>
    <recommendedName>
        <fullName evidence="6">RanBP2-type domain-containing protein</fullName>
    </recommendedName>
</protein>
<proteinExistence type="predicted"/>
<organism evidence="7 8">
    <name type="scientific">Caenorhabditis bovis</name>
    <dbReference type="NCBI Taxonomy" id="2654633"/>
    <lineage>
        <taxon>Eukaryota</taxon>
        <taxon>Metazoa</taxon>
        <taxon>Ecdysozoa</taxon>
        <taxon>Nematoda</taxon>
        <taxon>Chromadorea</taxon>
        <taxon>Rhabditida</taxon>
        <taxon>Rhabditina</taxon>
        <taxon>Rhabditomorpha</taxon>
        <taxon>Rhabditoidea</taxon>
        <taxon>Rhabditidae</taxon>
        <taxon>Peloderinae</taxon>
        <taxon>Caenorhabditis</taxon>
    </lineage>
</organism>
<accession>A0A8S1EZ35</accession>
<feature type="compositionally biased region" description="Basic and acidic residues" evidence="5">
    <location>
        <begin position="454"/>
        <end position="467"/>
    </location>
</feature>
<feature type="region of interest" description="Disordered" evidence="5">
    <location>
        <begin position="406"/>
        <end position="520"/>
    </location>
</feature>
<dbReference type="AlphaFoldDB" id="A0A8S1EZ35"/>
<dbReference type="GO" id="GO:0008270">
    <property type="term" value="F:zinc ion binding"/>
    <property type="evidence" value="ECO:0007669"/>
    <property type="project" value="UniProtKB-KW"/>
</dbReference>
<sequence length="1158" mass="119583">MTDSNGGFFSKFGNLISKIRDGGSSQPSSTPERQSPQQQQQQPQQNNSPRSPPKGSSFLKDICSIDSPVRRAGSSLRYLSPSVLEKSSNDRGLIDIEVEPVSDIFSTSINSNRKRQLTETDKWLVPDNLRSESVKRSRFLTNRSLLEPNLRTTSTAAPRLDTTWSGQLSTSPSPAPSVTNVSLLSKKSSTPNGSVSSRTQGIMKRLEEANTPAKDIQRLPMIRAGLPKPERWATNTSYSSVAPPLRKVADNVPSRIQLLSKTMALSAQRKPYWRDLTRRRSDPKSTEVVNTTTSTVTQETANGTANNSVLCSLFQIEKSPPKNGTTAAPTKKHQPLLKTFDGKSVGRNTFRLDDGSDNEVEPISKNWMSKTKPLTVEKAPAKGFLDNMAFSFAAPTDVVAKKAAMTSKDASEKSEETSNESDTSSHSNASSEASNSSDSGESSDEEVEEEEETEKPAKEEAKIEESRPQTSTDTVSPAVSAQQSLNGSPNNGEQKEKKKEVEKTTTTKAAADTGNWTCDGCFTSWPNSSNECGCCGAAKGGAAPEAPPAPKKLVSNLSSFAPSKPTNVSFGFGTGASSKPADPAPPAPTATEEKKTEEPKKLPLFGNLAASAPAPAAPAPVSLAPAPAAPAPTLTTQAPAASSDRVAWDCPDCMVSNKATDDKCPCCGHVKYKDANAAPTSVFGDRAFKPTQPTGVSFGVSSKSNFSFGFGGEKKEEATAKPAPISFGTTAQPADAATKPPLFGLNAAPAASAAPSLVPAQTAAPTFSAPAQIKPAAGTQPSLFGKSSTTSLFGASKPAEAAPAPAASLFGSQPADVKKDVPLFGNTTSTLNFGTTGSLVGASKPADPAAPPVAPVLGQSVAPAAGSALPAGNLFGNFTSSAPAPLPTSSAPTSTPFGTTGALSFGSGSGSLFLKPSDPTAPAAPAPLFGKLSDSTTPASSVPQFSATPATTATNSLFSASVDSSVPLFGKPFGTDSSDGPSAKKAMFSTNPMPFGASTTATSSSATPSPFSANLFGASSTKSTPATTTPFQFGNTSATPAFGSTGSAIGGFGSIPSVQPTISNSSSTGSLFGQQPQQDTQSMFNTNSNPNFNFGGASNSSGVFKFGAAAPTAPAPTVPTGAPILFNAGSTGTESAFAYQNSQPQRKMATARRRINRK</sequence>
<feature type="compositionally biased region" description="Basic and acidic residues" evidence="5">
    <location>
        <begin position="493"/>
        <end position="505"/>
    </location>
</feature>
<feature type="region of interest" description="Disordered" evidence="5">
    <location>
        <begin position="924"/>
        <end position="944"/>
    </location>
</feature>
<reference evidence="7 8" key="1">
    <citation type="submission" date="2020-04" db="EMBL/GenBank/DDBJ databases">
        <authorList>
            <person name="Laetsch R D."/>
            <person name="Stevens L."/>
            <person name="Kumar S."/>
            <person name="Blaxter L. M."/>
        </authorList>
    </citation>
    <scope>NUCLEOTIDE SEQUENCE [LARGE SCALE GENOMIC DNA]</scope>
</reference>
<gene>
    <name evidence="7" type="ORF">CBOVIS_LOCUS10692</name>
</gene>
<feature type="compositionally biased region" description="Acidic residues" evidence="5">
    <location>
        <begin position="441"/>
        <end position="453"/>
    </location>
</feature>
<evidence type="ECO:0000259" key="6">
    <source>
        <dbReference type="PROSITE" id="PS50199"/>
    </source>
</evidence>
<feature type="region of interest" description="Disordered" evidence="5">
    <location>
        <begin position="1059"/>
        <end position="1092"/>
    </location>
</feature>
<feature type="compositionally biased region" description="Polar residues" evidence="5">
    <location>
        <begin position="933"/>
        <end position="944"/>
    </location>
</feature>
<evidence type="ECO:0000256" key="1">
    <source>
        <dbReference type="ARBA" id="ARBA00022723"/>
    </source>
</evidence>
<dbReference type="PROSITE" id="PS50199">
    <property type="entry name" value="ZF_RANBP2_2"/>
    <property type="match status" value="1"/>
</dbReference>
<feature type="region of interest" description="Disordered" evidence="5">
    <location>
        <begin position="571"/>
        <end position="599"/>
    </location>
</feature>
<keyword evidence="8" id="KW-1185">Reference proteome</keyword>
<feature type="compositionally biased region" description="Low complexity" evidence="5">
    <location>
        <begin position="286"/>
        <end position="300"/>
    </location>
</feature>
<dbReference type="SMART" id="SM00547">
    <property type="entry name" value="ZnF_RBZ"/>
    <property type="match status" value="2"/>
</dbReference>
<evidence type="ECO:0000256" key="2">
    <source>
        <dbReference type="ARBA" id="ARBA00022771"/>
    </source>
</evidence>
<dbReference type="Proteomes" id="UP000494206">
    <property type="component" value="Unassembled WGS sequence"/>
</dbReference>
<feature type="region of interest" description="Disordered" evidence="5">
    <location>
        <begin position="279"/>
        <end position="301"/>
    </location>
</feature>
<feature type="region of interest" description="Disordered" evidence="5">
    <location>
        <begin position="1"/>
        <end position="61"/>
    </location>
</feature>
<evidence type="ECO:0000256" key="3">
    <source>
        <dbReference type="ARBA" id="ARBA00022833"/>
    </source>
</evidence>
<evidence type="ECO:0000256" key="5">
    <source>
        <dbReference type="SAM" id="MobiDB-lite"/>
    </source>
</evidence>